<keyword evidence="6" id="KW-1133">Transmembrane helix</keyword>
<dbReference type="AlphaFoldDB" id="A0A917JE51"/>
<gene>
    <name evidence="15" type="ORF">GCM10011482_08420</name>
</gene>
<name>A0A917JE51_9ENTE</name>
<keyword evidence="8" id="KW-0325">Glycoprotein</keyword>
<sequence>MTTKIKGVNLGGWLVLEKWMTPELFIDTPADDEYYLAHDLSKEAYEARINTHRAEFMTEADFIRMQAEGINFIRIPVPYFIFGDRPPFVGGIEYLDRAFNWAQAYDIRILLDLHTVPGSQNGFDNGGISGVCKWGQEETDVTFVLSVLTSLATRYKNHPALWGIQPINEPITEKMWEIMRPLDRYQARDVKMAEGSRPLTMSFLQQFYREAYKQLRVILLPETVIAFHDAFELHAWKDFFESGSFENVMLDTHQYLMFAEMEGTKQAVESYLTYLDGLGKELAEVAAYIPVFVGEWSLFNSYTAGVDTQGGINPTQQTFEANNRLATSELVEAYQQLWQKSVATWNIGEGHFFWTYKLNIDTINEPAWYGWDSWDLSRCLSKKWAKI</sequence>
<keyword evidence="9 13" id="KW-0326">Glycosidase</keyword>
<reference evidence="15" key="2">
    <citation type="submission" date="2020-09" db="EMBL/GenBank/DDBJ databases">
        <authorList>
            <person name="Sun Q."/>
            <person name="Sedlacek I."/>
        </authorList>
    </citation>
    <scope>NUCLEOTIDE SEQUENCE</scope>
    <source>
        <strain evidence="15">CCM 8433</strain>
    </source>
</reference>
<comment type="function">
    <text evidence="11">Glucosidase involved in the degradation of cellulosic biomass. Active on lichenan.</text>
</comment>
<keyword evidence="10" id="KW-0961">Cell wall biogenesis/degradation</keyword>
<dbReference type="Gene3D" id="3.20.20.80">
    <property type="entry name" value="Glycosidases"/>
    <property type="match status" value="1"/>
</dbReference>
<evidence type="ECO:0000256" key="9">
    <source>
        <dbReference type="ARBA" id="ARBA00023295"/>
    </source>
</evidence>
<comment type="caution">
    <text evidence="15">The sequence shown here is derived from an EMBL/GenBank/DDBJ whole genome shotgun (WGS) entry which is preliminary data.</text>
</comment>
<evidence type="ECO:0000256" key="2">
    <source>
        <dbReference type="ARBA" id="ARBA00022475"/>
    </source>
</evidence>
<dbReference type="InterPro" id="IPR001547">
    <property type="entry name" value="Glyco_hydro_5"/>
</dbReference>
<evidence type="ECO:0000256" key="11">
    <source>
        <dbReference type="ARBA" id="ARBA00037126"/>
    </source>
</evidence>
<dbReference type="InterPro" id="IPR050386">
    <property type="entry name" value="Glycosyl_hydrolase_5"/>
</dbReference>
<evidence type="ECO:0000256" key="13">
    <source>
        <dbReference type="RuleBase" id="RU361153"/>
    </source>
</evidence>
<proteinExistence type="inferred from homology"/>
<keyword evidence="16" id="KW-1185">Reference proteome</keyword>
<evidence type="ECO:0000256" key="4">
    <source>
        <dbReference type="ARBA" id="ARBA00022801"/>
    </source>
</evidence>
<evidence type="ECO:0000256" key="1">
    <source>
        <dbReference type="ARBA" id="ARBA00004401"/>
    </source>
</evidence>
<dbReference type="GO" id="GO:0005576">
    <property type="term" value="C:extracellular region"/>
    <property type="evidence" value="ECO:0007669"/>
    <property type="project" value="TreeGrafter"/>
</dbReference>
<evidence type="ECO:0000256" key="12">
    <source>
        <dbReference type="ARBA" id="ARBA00041260"/>
    </source>
</evidence>
<dbReference type="RefSeq" id="WP_188367025.1">
    <property type="nucleotide sequence ID" value="NZ_BMDT01000002.1"/>
</dbReference>
<dbReference type="EMBL" id="BMDT01000002">
    <property type="protein sequence ID" value="GGI65188.1"/>
    <property type="molecule type" value="Genomic_DNA"/>
</dbReference>
<evidence type="ECO:0000256" key="3">
    <source>
        <dbReference type="ARBA" id="ARBA00022692"/>
    </source>
</evidence>
<evidence type="ECO:0000256" key="10">
    <source>
        <dbReference type="ARBA" id="ARBA00023316"/>
    </source>
</evidence>
<organism evidence="15 16">
    <name type="scientific">Enterococcus alcedinis</name>
    <dbReference type="NCBI Taxonomy" id="1274384"/>
    <lineage>
        <taxon>Bacteria</taxon>
        <taxon>Bacillati</taxon>
        <taxon>Bacillota</taxon>
        <taxon>Bacilli</taxon>
        <taxon>Lactobacillales</taxon>
        <taxon>Enterococcaceae</taxon>
        <taxon>Enterococcus</taxon>
    </lineage>
</organism>
<dbReference type="PANTHER" id="PTHR31297:SF34">
    <property type="entry name" value="GLUCAN 1,3-BETA-GLUCOSIDASE 2"/>
    <property type="match status" value="1"/>
</dbReference>
<dbReference type="SUPFAM" id="SSF51445">
    <property type="entry name" value="(Trans)glycosidases"/>
    <property type="match status" value="1"/>
</dbReference>
<protein>
    <recommendedName>
        <fullName evidence="12">Exo-1,3-beta-glucanase D</fullName>
    </recommendedName>
</protein>
<keyword evidence="5" id="KW-0735">Signal-anchor</keyword>
<evidence type="ECO:0000256" key="6">
    <source>
        <dbReference type="ARBA" id="ARBA00022989"/>
    </source>
</evidence>
<keyword evidence="2" id="KW-1003">Cell membrane</keyword>
<comment type="subcellular location">
    <subcellularLocation>
        <location evidence="1">Cell membrane</location>
        <topology evidence="1">Single-pass type II membrane protein</topology>
    </subcellularLocation>
</comment>
<dbReference type="GO" id="GO:0008422">
    <property type="term" value="F:beta-glucosidase activity"/>
    <property type="evidence" value="ECO:0007669"/>
    <property type="project" value="TreeGrafter"/>
</dbReference>
<evidence type="ECO:0000313" key="16">
    <source>
        <dbReference type="Proteomes" id="UP000622610"/>
    </source>
</evidence>
<keyword evidence="7" id="KW-0472">Membrane</keyword>
<evidence type="ECO:0000313" key="15">
    <source>
        <dbReference type="EMBL" id="GGI65188.1"/>
    </source>
</evidence>
<comment type="similarity">
    <text evidence="13">Belongs to the glycosyl hydrolase 5 (cellulase A) family.</text>
</comment>
<evidence type="ECO:0000256" key="5">
    <source>
        <dbReference type="ARBA" id="ARBA00022968"/>
    </source>
</evidence>
<dbReference type="Pfam" id="PF00150">
    <property type="entry name" value="Cellulase"/>
    <property type="match status" value="1"/>
</dbReference>
<reference evidence="15" key="1">
    <citation type="journal article" date="2014" name="Int. J. Syst. Evol. Microbiol.">
        <title>Complete genome sequence of Corynebacterium casei LMG S-19264T (=DSM 44701T), isolated from a smear-ripened cheese.</title>
        <authorList>
            <consortium name="US DOE Joint Genome Institute (JGI-PGF)"/>
            <person name="Walter F."/>
            <person name="Albersmeier A."/>
            <person name="Kalinowski J."/>
            <person name="Ruckert C."/>
        </authorList>
    </citation>
    <scope>NUCLEOTIDE SEQUENCE</scope>
    <source>
        <strain evidence="15">CCM 8433</strain>
    </source>
</reference>
<accession>A0A917JE51</accession>
<dbReference type="GO" id="GO:0009986">
    <property type="term" value="C:cell surface"/>
    <property type="evidence" value="ECO:0007669"/>
    <property type="project" value="TreeGrafter"/>
</dbReference>
<dbReference type="GO" id="GO:0005886">
    <property type="term" value="C:plasma membrane"/>
    <property type="evidence" value="ECO:0007669"/>
    <property type="project" value="UniProtKB-SubCell"/>
</dbReference>
<dbReference type="GO" id="GO:0009251">
    <property type="term" value="P:glucan catabolic process"/>
    <property type="evidence" value="ECO:0007669"/>
    <property type="project" value="TreeGrafter"/>
</dbReference>
<dbReference type="PANTHER" id="PTHR31297">
    <property type="entry name" value="GLUCAN ENDO-1,6-BETA-GLUCOSIDASE B"/>
    <property type="match status" value="1"/>
</dbReference>
<feature type="domain" description="Glycoside hydrolase family 5" evidence="14">
    <location>
        <begin position="55"/>
        <end position="301"/>
    </location>
</feature>
<keyword evidence="4 13" id="KW-0378">Hydrolase</keyword>
<dbReference type="GO" id="GO:0071555">
    <property type="term" value="P:cell wall organization"/>
    <property type="evidence" value="ECO:0007669"/>
    <property type="project" value="UniProtKB-KW"/>
</dbReference>
<dbReference type="Proteomes" id="UP000622610">
    <property type="component" value="Unassembled WGS sequence"/>
</dbReference>
<keyword evidence="3" id="KW-0812">Transmembrane</keyword>
<evidence type="ECO:0000259" key="14">
    <source>
        <dbReference type="Pfam" id="PF00150"/>
    </source>
</evidence>
<evidence type="ECO:0000256" key="8">
    <source>
        <dbReference type="ARBA" id="ARBA00023180"/>
    </source>
</evidence>
<evidence type="ECO:0000256" key="7">
    <source>
        <dbReference type="ARBA" id="ARBA00023136"/>
    </source>
</evidence>
<dbReference type="InterPro" id="IPR017853">
    <property type="entry name" value="GH"/>
</dbReference>